<dbReference type="SUPFAM" id="SSF53383">
    <property type="entry name" value="PLP-dependent transferases"/>
    <property type="match status" value="1"/>
</dbReference>
<comment type="similarity">
    <text evidence="5">Belongs to the class-II pyridoxal-phosphate-dependent aminotransferase family. MalY/PatB cystathionine beta-lyase subfamily.</text>
</comment>
<dbReference type="PANTHER" id="PTHR43525">
    <property type="entry name" value="PROTEIN MALY"/>
    <property type="match status" value="1"/>
</dbReference>
<evidence type="ECO:0000256" key="4">
    <source>
        <dbReference type="ARBA" id="ARBA00023239"/>
    </source>
</evidence>
<evidence type="ECO:0000313" key="7">
    <source>
        <dbReference type="EMBL" id="KKM87074.1"/>
    </source>
</evidence>
<gene>
    <name evidence="7" type="ORF">LCGC14_1272590</name>
</gene>
<dbReference type="GO" id="GO:0030170">
    <property type="term" value="F:pyridoxal phosphate binding"/>
    <property type="evidence" value="ECO:0007669"/>
    <property type="project" value="InterPro"/>
</dbReference>
<dbReference type="InterPro" id="IPR051798">
    <property type="entry name" value="Class-II_PLP-Dep_Aminotrans"/>
</dbReference>
<keyword evidence="3" id="KW-0663">Pyridoxal phosphate</keyword>
<dbReference type="InterPro" id="IPR004839">
    <property type="entry name" value="Aminotransferase_I/II_large"/>
</dbReference>
<evidence type="ECO:0000256" key="2">
    <source>
        <dbReference type="ARBA" id="ARBA00012224"/>
    </source>
</evidence>
<accession>A0A0F9KXN4</accession>
<dbReference type="Gene3D" id="3.40.640.10">
    <property type="entry name" value="Type I PLP-dependent aspartate aminotransferase-like (Major domain)"/>
    <property type="match status" value="1"/>
</dbReference>
<evidence type="ECO:0000256" key="5">
    <source>
        <dbReference type="ARBA" id="ARBA00037974"/>
    </source>
</evidence>
<dbReference type="InterPro" id="IPR027619">
    <property type="entry name" value="C-S_lyase_PatB-like"/>
</dbReference>
<reference evidence="7" key="1">
    <citation type="journal article" date="2015" name="Nature">
        <title>Complex archaea that bridge the gap between prokaryotes and eukaryotes.</title>
        <authorList>
            <person name="Spang A."/>
            <person name="Saw J.H."/>
            <person name="Jorgensen S.L."/>
            <person name="Zaremba-Niedzwiedzka K."/>
            <person name="Martijn J."/>
            <person name="Lind A.E."/>
            <person name="van Eijk R."/>
            <person name="Schleper C."/>
            <person name="Guy L."/>
            <person name="Ettema T.J."/>
        </authorList>
    </citation>
    <scope>NUCLEOTIDE SEQUENCE</scope>
</reference>
<dbReference type="NCBIfam" id="TIGR04350">
    <property type="entry name" value="C_S_lyase_PatB"/>
    <property type="match status" value="1"/>
</dbReference>
<proteinExistence type="inferred from homology"/>
<evidence type="ECO:0000259" key="6">
    <source>
        <dbReference type="Pfam" id="PF00155"/>
    </source>
</evidence>
<dbReference type="Pfam" id="PF00155">
    <property type="entry name" value="Aminotran_1_2"/>
    <property type="match status" value="1"/>
</dbReference>
<dbReference type="InterPro" id="IPR015421">
    <property type="entry name" value="PyrdxlP-dep_Trfase_major"/>
</dbReference>
<dbReference type="InterPro" id="IPR015422">
    <property type="entry name" value="PyrdxlP-dep_Trfase_small"/>
</dbReference>
<dbReference type="EC" id="4.4.1.13" evidence="2"/>
<feature type="domain" description="Aminotransferase class I/classII large" evidence="6">
    <location>
        <begin position="39"/>
        <end position="393"/>
    </location>
</feature>
<sequence>MSKTNTSFDFDQVIDRTNSNSAKWDKKVLEKRFGDPNLIPLWVADMDFKAPEPIIEKLIQTAEYGIFGYSILPPSFFESVLSWFKRRYGWDIDKKWLSQTPGVIPALDVAVNAFCNSGDKVIVQNPIYYPFYPVIENNGCRILLNPLKLSNNQYTMDFEDLEKKVKDPRAKMIILCNPHNPIGRVWTKEELTQVGEICIKNEILIVSDDVHCDLIFPGYKYTSFATINEEFAQNSITCTSTSKTFNLAGLKISNIVIPNQKLRQTFRNTQTNFGVGGPNLFAVAAMETAYNNKICENWLDALLQYLKENLNFLKAYIKEKIPQIKVIDPEGTYLVWLDFRELELEPKELEKFIRGKAKLALDEGYIFGEGGEGFERINIACPKSILEAALNRITEAIISK</sequence>
<organism evidence="7">
    <name type="scientific">marine sediment metagenome</name>
    <dbReference type="NCBI Taxonomy" id="412755"/>
    <lineage>
        <taxon>unclassified sequences</taxon>
        <taxon>metagenomes</taxon>
        <taxon>ecological metagenomes</taxon>
    </lineage>
</organism>
<evidence type="ECO:0000256" key="3">
    <source>
        <dbReference type="ARBA" id="ARBA00022898"/>
    </source>
</evidence>
<protein>
    <recommendedName>
        <fullName evidence="2">cysteine-S-conjugate beta-lyase</fullName>
        <ecNumber evidence="2">4.4.1.13</ecNumber>
    </recommendedName>
</protein>
<dbReference type="EMBL" id="LAZR01007156">
    <property type="protein sequence ID" value="KKM87074.1"/>
    <property type="molecule type" value="Genomic_DNA"/>
</dbReference>
<dbReference type="GO" id="GO:0047804">
    <property type="term" value="F:cysteine-S-conjugate beta-lyase activity"/>
    <property type="evidence" value="ECO:0007669"/>
    <property type="project" value="UniProtKB-EC"/>
</dbReference>
<dbReference type="AlphaFoldDB" id="A0A0F9KXN4"/>
<name>A0A0F9KXN4_9ZZZZ</name>
<dbReference type="InterPro" id="IPR015424">
    <property type="entry name" value="PyrdxlP-dep_Trfase"/>
</dbReference>
<evidence type="ECO:0000256" key="1">
    <source>
        <dbReference type="ARBA" id="ARBA00001933"/>
    </source>
</evidence>
<comment type="cofactor">
    <cofactor evidence="1">
        <name>pyridoxal 5'-phosphate</name>
        <dbReference type="ChEBI" id="CHEBI:597326"/>
    </cofactor>
</comment>
<keyword evidence="4" id="KW-0456">Lyase</keyword>
<dbReference type="CDD" id="cd00609">
    <property type="entry name" value="AAT_like"/>
    <property type="match status" value="1"/>
</dbReference>
<dbReference type="Gene3D" id="3.90.1150.10">
    <property type="entry name" value="Aspartate Aminotransferase, domain 1"/>
    <property type="match status" value="1"/>
</dbReference>
<dbReference type="PANTHER" id="PTHR43525:SF1">
    <property type="entry name" value="PROTEIN MALY"/>
    <property type="match status" value="1"/>
</dbReference>
<comment type="caution">
    <text evidence="7">The sequence shown here is derived from an EMBL/GenBank/DDBJ whole genome shotgun (WGS) entry which is preliminary data.</text>
</comment>